<dbReference type="EMBL" id="JENJ01000071">
    <property type="protein sequence ID" value="KGM94524.1"/>
    <property type="molecule type" value="Genomic_DNA"/>
</dbReference>
<accession>A0A0A0HZ77</accession>
<protein>
    <submittedName>
        <fullName evidence="3">Uncharacterized protein</fullName>
    </submittedName>
</protein>
<dbReference type="RefSeq" id="WP_039256167.1">
    <property type="nucleotide sequence ID" value="NZ_JENJ01000071.1"/>
</dbReference>
<sequence>MKHKKPIAILSAIILIVGIFSYMLFSKNGYKEYTSGESFANLIDILLETSKGKDSLEINEESLNSIVSSYLNQGIKKGNMTLKGFNANISKDKIKMLLPVKYKFLPFMLSTEGKIQLKDSKLIYVPEDFKIGKISISKEKVLSYLKKMNNNKLNIEDDKLIIDADLFSKKVRITNIENGKFVGKINDSGKKMAGRIDKAVKKFESKDMEKKIEEKLNSKDSKSIESKINENASIAKLNNKSSNKSSNSSSGSGNNSSLLGAKESQMISIMNSTISKLDSNISYNYWPDVERVMGIYDSLPPKEKAKFKNQVFNYVDVAKAKEIKHRLGK</sequence>
<dbReference type="AlphaFoldDB" id="A0A0A0HZ77"/>
<keyword evidence="2" id="KW-1133">Transmembrane helix</keyword>
<reference evidence="3 4" key="1">
    <citation type="submission" date="2014-01" db="EMBL/GenBank/DDBJ databases">
        <title>Plasmidome dynamics in the species complex Clostridium novyi sensu lato converts strains of independent lineages into distinctly different pathogens.</title>
        <authorList>
            <person name="Skarin H."/>
            <person name="Segerman B."/>
        </authorList>
    </citation>
    <scope>NUCLEOTIDE SEQUENCE [LARGE SCALE GENOMIC DNA]</scope>
    <source>
        <strain evidence="3 4">4552</strain>
    </source>
</reference>
<proteinExistence type="predicted"/>
<evidence type="ECO:0000313" key="4">
    <source>
        <dbReference type="Proteomes" id="UP000030012"/>
    </source>
</evidence>
<evidence type="ECO:0000256" key="1">
    <source>
        <dbReference type="SAM" id="MobiDB-lite"/>
    </source>
</evidence>
<feature type="region of interest" description="Disordered" evidence="1">
    <location>
        <begin position="235"/>
        <end position="257"/>
    </location>
</feature>
<comment type="caution">
    <text evidence="3">The sequence shown here is derived from an EMBL/GenBank/DDBJ whole genome shotgun (WGS) entry which is preliminary data.</text>
</comment>
<keyword evidence="2" id="KW-0812">Transmembrane</keyword>
<evidence type="ECO:0000256" key="2">
    <source>
        <dbReference type="SAM" id="Phobius"/>
    </source>
</evidence>
<evidence type="ECO:0000313" key="3">
    <source>
        <dbReference type="EMBL" id="KGM94524.1"/>
    </source>
</evidence>
<organism evidence="3 4">
    <name type="scientific">Clostridium novyi A str. 4552</name>
    <dbReference type="NCBI Taxonomy" id="1444289"/>
    <lineage>
        <taxon>Bacteria</taxon>
        <taxon>Bacillati</taxon>
        <taxon>Bacillota</taxon>
        <taxon>Clostridia</taxon>
        <taxon>Eubacteriales</taxon>
        <taxon>Clostridiaceae</taxon>
        <taxon>Clostridium</taxon>
    </lineage>
</organism>
<gene>
    <name evidence="3" type="ORF">Z968_11665</name>
</gene>
<dbReference type="OrthoDB" id="1894053at2"/>
<keyword evidence="2" id="KW-0472">Membrane</keyword>
<name>A0A0A0HZ77_CLONO</name>
<dbReference type="Proteomes" id="UP000030012">
    <property type="component" value="Unassembled WGS sequence"/>
</dbReference>
<feature type="transmembrane region" description="Helical" evidence="2">
    <location>
        <begin position="7"/>
        <end position="25"/>
    </location>
</feature>